<evidence type="ECO:0000313" key="1">
    <source>
        <dbReference type="EMBL" id="GAH78570.1"/>
    </source>
</evidence>
<dbReference type="AlphaFoldDB" id="X1JAP4"/>
<comment type="caution">
    <text evidence="1">The sequence shown here is derived from an EMBL/GenBank/DDBJ whole genome shotgun (WGS) entry which is preliminary data.</text>
</comment>
<accession>X1JAP4</accession>
<protein>
    <submittedName>
        <fullName evidence="1">Uncharacterized protein</fullName>
    </submittedName>
</protein>
<sequence length="30" mass="3652">VNGVRHKLYIFDSCVEFIQFKDYGNDRPKY</sequence>
<organism evidence="1">
    <name type="scientific">marine sediment metagenome</name>
    <dbReference type="NCBI Taxonomy" id="412755"/>
    <lineage>
        <taxon>unclassified sequences</taxon>
        <taxon>metagenomes</taxon>
        <taxon>ecological metagenomes</taxon>
    </lineage>
</organism>
<name>X1JAP4_9ZZZZ</name>
<feature type="non-terminal residue" evidence="1">
    <location>
        <position position="1"/>
    </location>
</feature>
<gene>
    <name evidence="1" type="ORF">S03H2_64429</name>
</gene>
<reference evidence="1" key="1">
    <citation type="journal article" date="2014" name="Front. Microbiol.">
        <title>High frequency of phylogenetically diverse reductive dehalogenase-homologous genes in deep subseafloor sedimentary metagenomes.</title>
        <authorList>
            <person name="Kawai M."/>
            <person name="Futagami T."/>
            <person name="Toyoda A."/>
            <person name="Takaki Y."/>
            <person name="Nishi S."/>
            <person name="Hori S."/>
            <person name="Arai W."/>
            <person name="Tsubouchi T."/>
            <person name="Morono Y."/>
            <person name="Uchiyama I."/>
            <person name="Ito T."/>
            <person name="Fujiyama A."/>
            <person name="Inagaki F."/>
            <person name="Takami H."/>
        </authorList>
    </citation>
    <scope>NUCLEOTIDE SEQUENCE</scope>
    <source>
        <strain evidence="1">Expedition CK06-06</strain>
    </source>
</reference>
<dbReference type="EMBL" id="BARU01041852">
    <property type="protein sequence ID" value="GAH78570.1"/>
    <property type="molecule type" value="Genomic_DNA"/>
</dbReference>
<proteinExistence type="predicted"/>